<keyword evidence="1" id="KW-0812">Transmembrane</keyword>
<evidence type="ECO:0000256" key="1">
    <source>
        <dbReference type="SAM" id="Phobius"/>
    </source>
</evidence>
<feature type="transmembrane region" description="Helical" evidence="1">
    <location>
        <begin position="65"/>
        <end position="82"/>
    </location>
</feature>
<dbReference type="Proteomes" id="UP001165082">
    <property type="component" value="Unassembled WGS sequence"/>
</dbReference>
<keyword evidence="3" id="KW-1185">Reference proteome</keyword>
<dbReference type="EMBL" id="BRXZ01003221">
    <property type="protein sequence ID" value="GMH50109.1"/>
    <property type="molecule type" value="Genomic_DNA"/>
</dbReference>
<name>A0A9W6ZGH4_9STRA</name>
<evidence type="ECO:0000313" key="2">
    <source>
        <dbReference type="EMBL" id="GMH50109.1"/>
    </source>
</evidence>
<comment type="caution">
    <text evidence="2">The sequence shown here is derived from an EMBL/GenBank/DDBJ whole genome shotgun (WGS) entry which is preliminary data.</text>
</comment>
<keyword evidence="1" id="KW-1133">Transmembrane helix</keyword>
<accession>A0A9W6ZGH4</accession>
<gene>
    <name evidence="2" type="ORF">TrRE_jg12036</name>
</gene>
<feature type="transmembrane region" description="Helical" evidence="1">
    <location>
        <begin position="40"/>
        <end position="59"/>
    </location>
</feature>
<feature type="transmembrane region" description="Helical" evidence="1">
    <location>
        <begin position="129"/>
        <end position="147"/>
    </location>
</feature>
<sequence>MTTRFSKNNEFWESQRSLLGTSSSLPPTPAQLYKKRTSSLLTTTLTLILPTSSLLYLLLPSPSASLSFLLGGLLGLLYLRGLTSYVSNIGSSAITPSGDLDLSDAGGGSARFAFLAMMFIVDRAVPGKFTLLAIIPAFFMYQVASVIEGQREWEE</sequence>
<protein>
    <submittedName>
        <fullName evidence="2">Uncharacterized protein</fullName>
    </submittedName>
</protein>
<evidence type="ECO:0000313" key="3">
    <source>
        <dbReference type="Proteomes" id="UP001165082"/>
    </source>
</evidence>
<organism evidence="2 3">
    <name type="scientific">Triparma retinervis</name>
    <dbReference type="NCBI Taxonomy" id="2557542"/>
    <lineage>
        <taxon>Eukaryota</taxon>
        <taxon>Sar</taxon>
        <taxon>Stramenopiles</taxon>
        <taxon>Ochrophyta</taxon>
        <taxon>Bolidophyceae</taxon>
        <taxon>Parmales</taxon>
        <taxon>Triparmaceae</taxon>
        <taxon>Triparma</taxon>
    </lineage>
</organism>
<keyword evidence="1" id="KW-0472">Membrane</keyword>
<dbReference type="AlphaFoldDB" id="A0A9W6ZGH4"/>
<proteinExistence type="predicted"/>
<reference evidence="2" key="1">
    <citation type="submission" date="2022-07" db="EMBL/GenBank/DDBJ databases">
        <title>Genome analysis of Parmales, a sister group of diatoms, reveals the evolutionary specialization of diatoms from phago-mixotrophs to photoautotrophs.</title>
        <authorList>
            <person name="Ban H."/>
            <person name="Sato S."/>
            <person name="Yoshikawa S."/>
            <person name="Kazumasa Y."/>
            <person name="Nakamura Y."/>
            <person name="Ichinomiya M."/>
            <person name="Saitoh K."/>
            <person name="Sato N."/>
            <person name="Blanc-Mathieu R."/>
            <person name="Endo H."/>
            <person name="Kuwata A."/>
            <person name="Ogata H."/>
        </authorList>
    </citation>
    <scope>NUCLEOTIDE SEQUENCE</scope>
</reference>